<dbReference type="Proteomes" id="UP000811246">
    <property type="component" value="Chromosome 1"/>
</dbReference>
<accession>A0A922G128</accession>
<evidence type="ECO:0000313" key="2">
    <source>
        <dbReference type="Proteomes" id="UP000811246"/>
    </source>
</evidence>
<dbReference type="EMBL" id="CM031825">
    <property type="protein sequence ID" value="KAG6730427.1"/>
    <property type="molecule type" value="Genomic_DNA"/>
</dbReference>
<proteinExistence type="predicted"/>
<organism evidence="1 2">
    <name type="scientific">Carya illinoinensis</name>
    <name type="common">Pecan</name>
    <dbReference type="NCBI Taxonomy" id="32201"/>
    <lineage>
        <taxon>Eukaryota</taxon>
        <taxon>Viridiplantae</taxon>
        <taxon>Streptophyta</taxon>
        <taxon>Embryophyta</taxon>
        <taxon>Tracheophyta</taxon>
        <taxon>Spermatophyta</taxon>
        <taxon>Magnoliopsida</taxon>
        <taxon>eudicotyledons</taxon>
        <taxon>Gunneridae</taxon>
        <taxon>Pentapetalae</taxon>
        <taxon>rosids</taxon>
        <taxon>fabids</taxon>
        <taxon>Fagales</taxon>
        <taxon>Juglandaceae</taxon>
        <taxon>Carya</taxon>
    </lineage>
</organism>
<gene>
    <name evidence="1" type="ORF">I3842_01G079100</name>
</gene>
<evidence type="ECO:0000313" key="1">
    <source>
        <dbReference type="EMBL" id="KAG6730427.1"/>
    </source>
</evidence>
<name>A0A922G128_CARIL</name>
<dbReference type="AlphaFoldDB" id="A0A922G128"/>
<sequence>MKPTHTRISLWPPKPIHEIKTHKRSFTLTLPHDLYKTQTQKKPSLSISIKLKPKNPLPLDLHKTEEQIVKNRMKYDYDSNVSSSS</sequence>
<comment type="caution">
    <text evidence="1">The sequence shown here is derived from an EMBL/GenBank/DDBJ whole genome shotgun (WGS) entry which is preliminary data.</text>
</comment>
<reference evidence="1" key="1">
    <citation type="submission" date="2021-01" db="EMBL/GenBank/DDBJ databases">
        <authorList>
            <person name="Lovell J.T."/>
            <person name="Bentley N."/>
            <person name="Bhattarai G."/>
            <person name="Jenkins J.W."/>
            <person name="Sreedasyam A."/>
            <person name="Alarcon Y."/>
            <person name="Bock C."/>
            <person name="Boston L."/>
            <person name="Carlson J."/>
            <person name="Cervantes K."/>
            <person name="Clermont K."/>
            <person name="Krom N."/>
            <person name="Kubenka K."/>
            <person name="Mamidi S."/>
            <person name="Mattison C."/>
            <person name="Monteros M."/>
            <person name="Pisani C."/>
            <person name="Plott C."/>
            <person name="Rajasekar S."/>
            <person name="Rhein H.S."/>
            <person name="Rohla C."/>
            <person name="Song M."/>
            <person name="Hilaire R.S."/>
            <person name="Shu S."/>
            <person name="Wells L."/>
            <person name="Wang X."/>
            <person name="Webber J."/>
            <person name="Heerema R.J."/>
            <person name="Klein P."/>
            <person name="Conner P."/>
            <person name="Grauke L."/>
            <person name="Grimwood J."/>
            <person name="Schmutz J."/>
            <person name="Randall J.J."/>
        </authorList>
    </citation>
    <scope>NUCLEOTIDE SEQUENCE</scope>
    <source>
        <tissue evidence="1">Leaf</tissue>
    </source>
</reference>
<protein>
    <submittedName>
        <fullName evidence="1">Uncharacterized protein</fullName>
    </submittedName>
</protein>